<evidence type="ECO:0000256" key="1">
    <source>
        <dbReference type="ARBA" id="ARBA00022737"/>
    </source>
</evidence>
<accession>A0A6H5I4A8</accession>
<dbReference type="PANTHER" id="PTHR24036">
    <property type="entry name" value="SKELETOR-RELATED"/>
    <property type="match status" value="1"/>
</dbReference>
<evidence type="ECO:0000259" key="4">
    <source>
        <dbReference type="PROSITE" id="PS51549"/>
    </source>
</evidence>
<dbReference type="Pfam" id="PF13857">
    <property type="entry name" value="Ank_5"/>
    <property type="match status" value="1"/>
</dbReference>
<organism evidence="5 6">
    <name type="scientific">Trichogramma brassicae</name>
    <dbReference type="NCBI Taxonomy" id="86971"/>
    <lineage>
        <taxon>Eukaryota</taxon>
        <taxon>Metazoa</taxon>
        <taxon>Ecdysozoa</taxon>
        <taxon>Arthropoda</taxon>
        <taxon>Hexapoda</taxon>
        <taxon>Insecta</taxon>
        <taxon>Pterygota</taxon>
        <taxon>Neoptera</taxon>
        <taxon>Endopterygota</taxon>
        <taxon>Hymenoptera</taxon>
        <taxon>Apocrita</taxon>
        <taxon>Proctotrupomorpha</taxon>
        <taxon>Chalcidoidea</taxon>
        <taxon>Trichogrammatidae</taxon>
        <taxon>Trichogramma</taxon>
    </lineage>
</organism>
<feature type="repeat" description="ANK" evidence="2">
    <location>
        <begin position="276"/>
        <end position="304"/>
    </location>
</feature>
<feature type="domain" description="DM13" evidence="4">
    <location>
        <begin position="1"/>
        <end position="53"/>
    </location>
</feature>
<name>A0A6H5I4A8_9HYME</name>
<keyword evidence="6" id="KW-1185">Reference proteome</keyword>
<dbReference type="SUPFAM" id="SSF48403">
    <property type="entry name" value="Ankyrin repeat"/>
    <property type="match status" value="1"/>
</dbReference>
<evidence type="ECO:0000313" key="6">
    <source>
        <dbReference type="Proteomes" id="UP000479190"/>
    </source>
</evidence>
<dbReference type="InterPro" id="IPR057443">
    <property type="entry name" value="At5g54830-like"/>
</dbReference>
<evidence type="ECO:0000259" key="3">
    <source>
        <dbReference type="PROSITE" id="PS50836"/>
    </source>
</evidence>
<evidence type="ECO:0000313" key="5">
    <source>
        <dbReference type="EMBL" id="CAB0030609.1"/>
    </source>
</evidence>
<dbReference type="AlphaFoldDB" id="A0A6H5I4A8"/>
<dbReference type="InterPro" id="IPR036770">
    <property type="entry name" value="Ankyrin_rpt-contain_sf"/>
</dbReference>
<dbReference type="InterPro" id="IPR005018">
    <property type="entry name" value="DOMON_domain"/>
</dbReference>
<evidence type="ECO:0000256" key="2">
    <source>
        <dbReference type="PROSITE-ProRule" id="PRU00023"/>
    </source>
</evidence>
<dbReference type="InterPro" id="IPR002110">
    <property type="entry name" value="Ankyrin_rpt"/>
</dbReference>
<dbReference type="PANTHER" id="PTHR24036:SF5">
    <property type="entry name" value="THROMBOMODULIN"/>
    <property type="match status" value="1"/>
</dbReference>
<dbReference type="EMBL" id="CADCXV010000502">
    <property type="protein sequence ID" value="CAB0030609.1"/>
    <property type="molecule type" value="Genomic_DNA"/>
</dbReference>
<dbReference type="PROSITE" id="PS50297">
    <property type="entry name" value="ANK_REP_REGION"/>
    <property type="match status" value="2"/>
</dbReference>
<dbReference type="Pfam" id="PF10517">
    <property type="entry name" value="DM13"/>
    <property type="match status" value="2"/>
</dbReference>
<feature type="domain" description="DM13" evidence="4">
    <location>
        <begin position="539"/>
        <end position="643"/>
    </location>
</feature>
<evidence type="ECO:0008006" key="7">
    <source>
        <dbReference type="Google" id="ProtNLM"/>
    </source>
</evidence>
<dbReference type="Pfam" id="PF25489">
    <property type="entry name" value="At5g54830"/>
    <property type="match status" value="1"/>
</dbReference>
<dbReference type="Proteomes" id="UP000479190">
    <property type="component" value="Unassembled WGS sequence"/>
</dbReference>
<proteinExistence type="predicted"/>
<dbReference type="SMART" id="SM00664">
    <property type="entry name" value="DoH"/>
    <property type="match status" value="1"/>
</dbReference>
<dbReference type="CDD" id="cd09631">
    <property type="entry name" value="DOMON_DOH"/>
    <property type="match status" value="1"/>
</dbReference>
<sequence length="1076" mass="123037">MYLDRCRNPSPLGYYKNADILLKLPYNMRVRDIKYLSVWCQRFTEFLPSAYIQVRKRFTYLTRARTHGRAARKSDKKNLFFRLYVMQLVYSCQHVQIVSNKQTDGTRRDIYNIRRVATGRARRFWFSELQILVDGCGSSSLTSLHSNSMNIFSLISRCNAITSFNDLHCVQMSRDKSHAPRICFRYISKIEKLTVKVDARDKWGRTPLHMALYRPDKELIELLLRNGADPNVANEDGQTSLHMICDKVEDDDFERQFFEICDDIGKTVEIEALDKKGRTPLQLAAANLLPYTVQVLLDRGADTSKFVFRDESDLERKVSSESMHKKSKFMIVSSALSIVKSLENKEYQLDGSNALAIMRLFAKYEVFKRSEGLVEFLRRNELWYDSDYFVTRAKEITFRDEPTSLSLYDLIKLPRKEADDKFSYIECFEFAREDGLSGIESREYSESRKYSEACELHLCKMLSRRYYRRWRLDAFCELIHYRLPILCCEMILVWLTRRDLMNICLAAELMRRGNDKTEVNFGQVNIPANLKIPSVRVLPEFSRLAHNLRSDNITILDSKTFYIPNLHYDGAGPDAYFWVGNGPQPNVYGTKVPNEMNSSLPLRGYEGVDIEIVLPGNLTVYDIDWLAVWCVQYRHNFGHVLIPKDLDVPPALGQTKIATSSTAAPELSNCMELLDGRVQVQWELLGEDIHVRVTGRIREEQYIAFGLSGEDGQARMRGADVVVVGYNKDRRTFFAEDYYMSDYSQCDGERGVCPDHKIGGKNDAVLINGTRRNGVTSVTYKRPLRTNEALYDRMIPETETTIIAAIGLLNKNYEANAHTSADATDEDIRINFGARGKHQCTGSIYEMPAEPEVKAWPAATIQGETNLVARIGPTGGPRGYSRITGQPSWGIAWFINDKLIPEITVERGQNYTFVVEGGKDKTNPARYHPFYITDSPEGGFGQLTDSQQRRQKVYAGVEYDGNNYPYPTAAGRYCEYKHKRTDQSAKSETFEEFFATLRLECEEGEPATVVWHVEEDTPDLVYYQCYTHKNLGWKINVVDAGASSKSKSSSAGHLSPAAILVLLLAALQQTFLGLLR</sequence>
<keyword evidence="1" id="KW-0677">Repeat</keyword>
<dbReference type="SMART" id="SM00248">
    <property type="entry name" value="ANK"/>
    <property type="match status" value="2"/>
</dbReference>
<dbReference type="Gene3D" id="1.25.40.20">
    <property type="entry name" value="Ankyrin repeat-containing domain"/>
    <property type="match status" value="1"/>
</dbReference>
<reference evidence="5 6" key="1">
    <citation type="submission" date="2020-02" db="EMBL/GenBank/DDBJ databases">
        <authorList>
            <person name="Ferguson B K."/>
        </authorList>
    </citation>
    <scope>NUCLEOTIDE SEQUENCE [LARGE SCALE GENOMIC DNA]</scope>
</reference>
<gene>
    <name evidence="5" type="ORF">TBRA_LOCUS2607</name>
</gene>
<dbReference type="PROSITE" id="PS50088">
    <property type="entry name" value="ANK_REPEAT"/>
    <property type="match status" value="2"/>
</dbReference>
<dbReference type="InterPro" id="IPR052126">
    <property type="entry name" value="Spindle_Org/Thrombomodulin"/>
</dbReference>
<dbReference type="Pfam" id="PF03351">
    <property type="entry name" value="DOMON"/>
    <property type="match status" value="1"/>
</dbReference>
<dbReference type="InterPro" id="IPR045266">
    <property type="entry name" value="DOH_DOMON"/>
</dbReference>
<dbReference type="InterPro" id="IPR019545">
    <property type="entry name" value="DM13_domain"/>
</dbReference>
<keyword evidence="2" id="KW-0040">ANK repeat</keyword>
<protein>
    <recommendedName>
        <fullName evidence="7">DOMON domain-containing protein</fullName>
    </recommendedName>
</protein>
<dbReference type="PROSITE" id="PS50836">
    <property type="entry name" value="DOMON"/>
    <property type="match status" value="1"/>
</dbReference>
<feature type="domain" description="DOMON" evidence="3">
    <location>
        <begin position="676"/>
        <end position="807"/>
    </location>
</feature>
<dbReference type="SMART" id="SM00686">
    <property type="entry name" value="DM13"/>
    <property type="match status" value="1"/>
</dbReference>
<feature type="repeat" description="ANK" evidence="2">
    <location>
        <begin position="203"/>
        <end position="235"/>
    </location>
</feature>
<dbReference type="OrthoDB" id="2448405at2759"/>
<dbReference type="PROSITE" id="PS51549">
    <property type="entry name" value="DM13"/>
    <property type="match status" value="2"/>
</dbReference>